<dbReference type="Gene3D" id="1.10.260.40">
    <property type="entry name" value="lambda repressor-like DNA-binding domains"/>
    <property type="match status" value="1"/>
</dbReference>
<sequence length="92" mass="10441">MRSYKEFKKQALKDRVIKNAYEELGPEFEIVSLLIRKRIQKGISQAELAERIGTKQSAISRFESGDYNPTIDFLHKIANGLDSKLKVSVGAK</sequence>
<dbReference type="GO" id="GO:0005829">
    <property type="term" value="C:cytosol"/>
    <property type="evidence" value="ECO:0007669"/>
    <property type="project" value="TreeGrafter"/>
</dbReference>
<evidence type="ECO:0000256" key="1">
    <source>
        <dbReference type="ARBA" id="ARBA00023125"/>
    </source>
</evidence>
<dbReference type="InterPro" id="IPR050807">
    <property type="entry name" value="TransReg_Diox_bact_type"/>
</dbReference>
<dbReference type="InterPro" id="IPR001387">
    <property type="entry name" value="Cro/C1-type_HTH"/>
</dbReference>
<comment type="caution">
    <text evidence="3">The sequence shown here is derived from an EMBL/GenBank/DDBJ whole genome shotgun (WGS) entry which is preliminary data.</text>
</comment>
<dbReference type="AlphaFoldDB" id="A0A1F5X4L8"/>
<feature type="domain" description="HTH cro/C1-type" evidence="2">
    <location>
        <begin position="34"/>
        <end position="88"/>
    </location>
</feature>
<dbReference type="Pfam" id="PF01381">
    <property type="entry name" value="HTH_3"/>
    <property type="match status" value="1"/>
</dbReference>
<organism evidence="3 4">
    <name type="scientific">Candidatus Giovannonibacteria bacterium RIFCSPLOWO2_01_FULL_46_13</name>
    <dbReference type="NCBI Taxonomy" id="1798352"/>
    <lineage>
        <taxon>Bacteria</taxon>
        <taxon>Candidatus Giovannoniibacteriota</taxon>
    </lineage>
</organism>
<dbReference type="InterPro" id="IPR010982">
    <property type="entry name" value="Lambda_DNA-bd_dom_sf"/>
</dbReference>
<dbReference type="PROSITE" id="PS50943">
    <property type="entry name" value="HTH_CROC1"/>
    <property type="match status" value="1"/>
</dbReference>
<dbReference type="GO" id="GO:0003677">
    <property type="term" value="F:DNA binding"/>
    <property type="evidence" value="ECO:0007669"/>
    <property type="project" value="UniProtKB-KW"/>
</dbReference>
<accession>A0A1F5X4L8</accession>
<dbReference type="GO" id="GO:0003700">
    <property type="term" value="F:DNA-binding transcription factor activity"/>
    <property type="evidence" value="ECO:0007669"/>
    <property type="project" value="TreeGrafter"/>
</dbReference>
<keyword evidence="1" id="KW-0238">DNA-binding</keyword>
<reference evidence="3 4" key="1">
    <citation type="journal article" date="2016" name="Nat. Commun.">
        <title>Thousands of microbial genomes shed light on interconnected biogeochemical processes in an aquifer system.</title>
        <authorList>
            <person name="Anantharaman K."/>
            <person name="Brown C.T."/>
            <person name="Hug L.A."/>
            <person name="Sharon I."/>
            <person name="Castelle C.J."/>
            <person name="Probst A.J."/>
            <person name="Thomas B.C."/>
            <person name="Singh A."/>
            <person name="Wilkins M.J."/>
            <person name="Karaoz U."/>
            <person name="Brodie E.L."/>
            <person name="Williams K.H."/>
            <person name="Hubbard S.S."/>
            <person name="Banfield J.F."/>
        </authorList>
    </citation>
    <scope>NUCLEOTIDE SEQUENCE [LARGE SCALE GENOMIC DNA]</scope>
</reference>
<dbReference type="CDD" id="cd00093">
    <property type="entry name" value="HTH_XRE"/>
    <property type="match status" value="1"/>
</dbReference>
<proteinExistence type="predicted"/>
<dbReference type="Proteomes" id="UP000178684">
    <property type="component" value="Unassembled WGS sequence"/>
</dbReference>
<dbReference type="PANTHER" id="PTHR46797:SF1">
    <property type="entry name" value="METHYLPHOSPHONATE SYNTHASE"/>
    <property type="match status" value="1"/>
</dbReference>
<dbReference type="SUPFAM" id="SSF47413">
    <property type="entry name" value="lambda repressor-like DNA-binding domains"/>
    <property type="match status" value="1"/>
</dbReference>
<protein>
    <submittedName>
        <fullName evidence="3">Transcriptional regulator</fullName>
    </submittedName>
</protein>
<dbReference type="EMBL" id="MFIE01000010">
    <property type="protein sequence ID" value="OGF82895.1"/>
    <property type="molecule type" value="Genomic_DNA"/>
</dbReference>
<dbReference type="PANTHER" id="PTHR46797">
    <property type="entry name" value="HTH-TYPE TRANSCRIPTIONAL REGULATOR"/>
    <property type="match status" value="1"/>
</dbReference>
<gene>
    <name evidence="3" type="ORF">A3B18_01425</name>
</gene>
<dbReference type="SMART" id="SM00530">
    <property type="entry name" value="HTH_XRE"/>
    <property type="match status" value="1"/>
</dbReference>
<name>A0A1F5X4L8_9BACT</name>
<evidence type="ECO:0000313" key="3">
    <source>
        <dbReference type="EMBL" id="OGF82895.1"/>
    </source>
</evidence>
<evidence type="ECO:0000259" key="2">
    <source>
        <dbReference type="PROSITE" id="PS50943"/>
    </source>
</evidence>
<evidence type="ECO:0000313" key="4">
    <source>
        <dbReference type="Proteomes" id="UP000178684"/>
    </source>
</evidence>